<evidence type="ECO:0000256" key="6">
    <source>
        <dbReference type="ARBA" id="ARBA00023014"/>
    </source>
</evidence>
<protein>
    <recommendedName>
        <fullName evidence="8">7-carboxy-7-deazaguanine synthase</fullName>
        <shortName evidence="8">CDG synthase</shortName>
        <ecNumber evidence="8">4.3.99.3</ecNumber>
    </recommendedName>
    <alternativeName>
        <fullName evidence="8">Queuosine biosynthesis protein QueE</fullName>
    </alternativeName>
</protein>
<dbReference type="EMBL" id="CP022347">
    <property type="protein sequence ID" value="ASQ31148.1"/>
    <property type="molecule type" value="Genomic_DNA"/>
</dbReference>
<feature type="binding site" evidence="8">
    <location>
        <begin position="144"/>
        <end position="146"/>
    </location>
    <ligand>
        <name>S-adenosyl-L-methionine</name>
        <dbReference type="ChEBI" id="CHEBI:59789"/>
    </ligand>
</feature>
<comment type="cofactor">
    <cofactor evidence="8">
        <name>Mg(2+)</name>
        <dbReference type="ChEBI" id="CHEBI:18420"/>
    </cofactor>
</comment>
<comment type="cofactor">
    <cofactor evidence="8">
        <name>S-adenosyl-L-methionine</name>
        <dbReference type="ChEBI" id="CHEBI:59789"/>
    </cofactor>
    <text evidence="8">Binds 1 S-adenosyl-L-methionine per subunit.</text>
</comment>
<comment type="caution">
    <text evidence="8">Lacks conserved residue(s) required for the propagation of feature annotation.</text>
</comment>
<evidence type="ECO:0000313" key="10">
    <source>
        <dbReference type="EMBL" id="ASQ31148.1"/>
    </source>
</evidence>
<dbReference type="InterPro" id="IPR007197">
    <property type="entry name" value="rSAM"/>
</dbReference>
<dbReference type="GO" id="GO:1904047">
    <property type="term" value="F:S-adenosyl-L-methionine binding"/>
    <property type="evidence" value="ECO:0007669"/>
    <property type="project" value="UniProtKB-UniRule"/>
</dbReference>
<feature type="binding site" evidence="8">
    <location>
        <position position="52"/>
    </location>
    <ligand>
        <name>Mg(2+)</name>
        <dbReference type="ChEBI" id="CHEBI:18420"/>
    </ligand>
</feature>
<evidence type="ECO:0000313" key="11">
    <source>
        <dbReference type="Proteomes" id="UP000201169"/>
    </source>
</evidence>
<organism evidence="10 11">
    <name type="scientific">Campylobacter avium LMG 24591</name>
    <dbReference type="NCBI Taxonomy" id="522484"/>
    <lineage>
        <taxon>Bacteria</taxon>
        <taxon>Pseudomonadati</taxon>
        <taxon>Campylobacterota</taxon>
        <taxon>Epsilonproteobacteria</taxon>
        <taxon>Campylobacterales</taxon>
        <taxon>Campylobacteraceae</taxon>
        <taxon>Campylobacter</taxon>
    </lineage>
</organism>
<keyword evidence="11" id="KW-1185">Reference proteome</keyword>
<feature type="binding site" evidence="8">
    <location>
        <position position="33"/>
    </location>
    <ligand>
        <name>[4Fe-4S] cluster</name>
        <dbReference type="ChEBI" id="CHEBI:49883"/>
        <note>4Fe-4S-S-AdoMet</note>
    </ligand>
</feature>
<keyword evidence="8" id="KW-0671">Queuosine biosynthesis</keyword>
<keyword evidence="2 8" id="KW-0949">S-adenosyl-L-methionine</keyword>
<dbReference type="SUPFAM" id="SSF102114">
    <property type="entry name" value="Radical SAM enzymes"/>
    <property type="match status" value="1"/>
</dbReference>
<comment type="catalytic activity">
    <reaction evidence="8">
        <text>6-carboxy-5,6,7,8-tetrahydropterin + H(+) = 7-carboxy-7-carbaguanine + NH4(+)</text>
        <dbReference type="Rhea" id="RHEA:27974"/>
        <dbReference type="ChEBI" id="CHEBI:15378"/>
        <dbReference type="ChEBI" id="CHEBI:28938"/>
        <dbReference type="ChEBI" id="CHEBI:61032"/>
        <dbReference type="ChEBI" id="CHEBI:61036"/>
        <dbReference type="EC" id="4.3.99.3"/>
    </reaction>
</comment>
<dbReference type="UniPathway" id="UPA00391"/>
<keyword evidence="7 8" id="KW-0456">Lyase</keyword>
<gene>
    <name evidence="8 10" type="primary">queE</name>
    <name evidence="10" type="ORF">CAV_1541</name>
</gene>
<comment type="cofactor">
    <cofactor evidence="8">
        <name>[4Fe-4S] cluster</name>
        <dbReference type="ChEBI" id="CHEBI:49883"/>
    </cofactor>
    <text evidence="8">Binds 1 [4Fe-4S] cluster. The cluster is coordinated with 3 cysteines and an exchangeable S-adenosyl-L-methionine.</text>
</comment>
<evidence type="ECO:0000256" key="4">
    <source>
        <dbReference type="ARBA" id="ARBA00022842"/>
    </source>
</evidence>
<dbReference type="AlphaFoldDB" id="A0A222MZL6"/>
<feature type="binding site" evidence="8">
    <location>
        <position position="29"/>
    </location>
    <ligand>
        <name>[4Fe-4S] cluster</name>
        <dbReference type="ChEBI" id="CHEBI:49883"/>
        <note>4Fe-4S-S-AdoMet</note>
    </ligand>
</feature>
<keyword evidence="4 8" id="KW-0460">Magnesium</keyword>
<dbReference type="KEGG" id="cavi:CAV_1541"/>
<feature type="domain" description="Radical SAM core" evidence="9">
    <location>
        <begin position="16"/>
        <end position="245"/>
    </location>
</feature>
<feature type="binding site" evidence="8">
    <location>
        <position position="25"/>
    </location>
    <ligand>
        <name>substrate</name>
    </ligand>
</feature>
<dbReference type="PANTHER" id="PTHR42836:SF1">
    <property type="entry name" value="7-CARBOXY-7-DEAZAGUANINE SYNTHASE"/>
    <property type="match status" value="1"/>
</dbReference>
<proteinExistence type="inferred from homology"/>
<keyword evidence="3 8" id="KW-0479">Metal-binding</keyword>
<dbReference type="InterPro" id="IPR024924">
    <property type="entry name" value="7-CO-7-deazaguanine_synth-like"/>
</dbReference>
<dbReference type="Gene3D" id="3.20.20.70">
    <property type="entry name" value="Aldolase class I"/>
    <property type="match status" value="1"/>
</dbReference>
<comment type="similarity">
    <text evidence="8">Belongs to the radical SAM superfamily. 7-carboxy-7-deazaguanine synthase family.</text>
</comment>
<evidence type="ECO:0000256" key="2">
    <source>
        <dbReference type="ARBA" id="ARBA00022691"/>
    </source>
</evidence>
<dbReference type="Proteomes" id="UP000201169">
    <property type="component" value="Chromosome"/>
</dbReference>
<feature type="binding site" evidence="8">
    <location>
        <begin position="10"/>
        <end position="12"/>
    </location>
    <ligand>
        <name>substrate</name>
    </ligand>
</feature>
<comment type="subunit">
    <text evidence="8">Homodimer.</text>
</comment>
<dbReference type="PROSITE" id="PS51918">
    <property type="entry name" value="RADICAL_SAM"/>
    <property type="match status" value="1"/>
</dbReference>
<evidence type="ECO:0000256" key="8">
    <source>
        <dbReference type="HAMAP-Rule" id="MF_00917"/>
    </source>
</evidence>
<comment type="pathway">
    <text evidence="8">Purine metabolism; 7-cyano-7-deazaguanine biosynthesis.</text>
</comment>
<dbReference type="GO" id="GO:0000287">
    <property type="term" value="F:magnesium ion binding"/>
    <property type="evidence" value="ECO:0007669"/>
    <property type="project" value="UniProtKB-UniRule"/>
</dbReference>
<feature type="binding site" evidence="8">
    <location>
        <position position="91"/>
    </location>
    <ligand>
        <name>substrate</name>
    </ligand>
</feature>
<keyword evidence="5 8" id="KW-0408">Iron</keyword>
<name>A0A222MZL6_9BACT</name>
<evidence type="ECO:0000256" key="5">
    <source>
        <dbReference type="ARBA" id="ARBA00023004"/>
    </source>
</evidence>
<evidence type="ECO:0000256" key="1">
    <source>
        <dbReference type="ARBA" id="ARBA00022485"/>
    </source>
</evidence>
<sequence>MYIVEKFLSLQGEGKFSGKLAFFIRFAGCNINCVGFNVSKEKNAEVLIGCDTLRAVYTEHFKNEYENVNVNTLVKMIKDITKDKEIIIVITGGEPTLWHKNKKFIELMLELEQMKLEVHFESNASIYIDFDQYELYKNCIFAMSVKLSNSGVKQEQRINPKAIKAIVANSKDSFYKFVLDKNFIKSGEAQKEIKALLDIAKTQVYCMPMGQNNKELKINAKEVAKFCIENGYNYSDRLHIRLWGSKEGV</sequence>
<dbReference type="GO" id="GO:0051539">
    <property type="term" value="F:4 iron, 4 sulfur cluster binding"/>
    <property type="evidence" value="ECO:0007669"/>
    <property type="project" value="UniProtKB-UniRule"/>
</dbReference>
<comment type="function">
    <text evidence="8">Catalyzes the complex heterocyclic radical-mediated conversion of 6-carboxy-5,6,7,8-tetrahydropterin (CPH4) to 7-carboxy-7-deazaguanine (CDG), a step common to the biosynthetic pathways of all 7-deazapurine-containing compounds.</text>
</comment>
<dbReference type="InterPro" id="IPR058240">
    <property type="entry name" value="rSAM_sf"/>
</dbReference>
<accession>A0A222MZL6</accession>
<dbReference type="OrthoDB" id="9792276at2"/>
<dbReference type="GO" id="GO:0016840">
    <property type="term" value="F:carbon-nitrogen lyase activity"/>
    <property type="evidence" value="ECO:0007669"/>
    <property type="project" value="UniProtKB-UniRule"/>
</dbReference>
<dbReference type="InterPro" id="IPR013785">
    <property type="entry name" value="Aldolase_TIM"/>
</dbReference>
<dbReference type="RefSeq" id="WP_094325958.1">
    <property type="nucleotide sequence ID" value="NZ_CP022347.1"/>
</dbReference>
<evidence type="ECO:0000256" key="7">
    <source>
        <dbReference type="ARBA" id="ARBA00023239"/>
    </source>
</evidence>
<dbReference type="GO" id="GO:0008616">
    <property type="term" value="P:tRNA queuosine(34) biosynthetic process"/>
    <property type="evidence" value="ECO:0007669"/>
    <property type="project" value="UniProtKB-UniRule"/>
</dbReference>
<keyword evidence="6 8" id="KW-0411">Iron-sulfur</keyword>
<evidence type="ECO:0000256" key="3">
    <source>
        <dbReference type="ARBA" id="ARBA00022723"/>
    </source>
</evidence>
<dbReference type="Pfam" id="PF13353">
    <property type="entry name" value="Fer4_12"/>
    <property type="match status" value="1"/>
</dbReference>
<feature type="binding site" evidence="8">
    <location>
        <position position="93"/>
    </location>
    <ligand>
        <name>S-adenosyl-L-methionine</name>
        <dbReference type="ChEBI" id="CHEBI:59789"/>
    </ligand>
</feature>
<reference evidence="10 11" key="1">
    <citation type="submission" date="2017-07" db="EMBL/GenBank/DDBJ databases">
        <title>Analysis of two Campylobacter avium genomes and identification of a novel hippuricase gene.</title>
        <authorList>
            <person name="Miller W.G."/>
            <person name="Chapman M.H."/>
            <person name="Yee E."/>
            <person name="Revez J."/>
            <person name="Bono J.L."/>
            <person name="Rossi M."/>
        </authorList>
    </citation>
    <scope>NUCLEOTIDE SEQUENCE [LARGE SCALE GENOMIC DNA]</scope>
    <source>
        <strain evidence="10 11">LMG 24591</strain>
    </source>
</reference>
<evidence type="ECO:0000259" key="9">
    <source>
        <dbReference type="PROSITE" id="PS51918"/>
    </source>
</evidence>
<keyword evidence="1 8" id="KW-0004">4Fe-4S</keyword>
<dbReference type="PANTHER" id="PTHR42836">
    <property type="entry name" value="7-CARBOXY-7-DEAZAGUANINE SYNTHASE"/>
    <property type="match status" value="1"/>
</dbReference>
<feature type="binding site" evidence="8">
    <location>
        <position position="50"/>
    </location>
    <ligand>
        <name>[4Fe-4S] cluster</name>
        <dbReference type="ChEBI" id="CHEBI:49883"/>
        <note>4Fe-4S-S-AdoMet</note>
    </ligand>
</feature>
<dbReference type="EC" id="4.3.99.3" evidence="8"/>
<dbReference type="HAMAP" id="MF_00917">
    <property type="entry name" value="QueE"/>
    <property type="match status" value="1"/>
</dbReference>